<evidence type="ECO:0000313" key="2">
    <source>
        <dbReference type="EMBL" id="RNF94260.1"/>
    </source>
</evidence>
<evidence type="ECO:0000256" key="1">
    <source>
        <dbReference type="SAM" id="MobiDB-lite"/>
    </source>
</evidence>
<name>A0A3M8TSZ5_9ACTN</name>
<feature type="compositionally biased region" description="Basic and acidic residues" evidence="1">
    <location>
        <begin position="42"/>
        <end position="52"/>
    </location>
</feature>
<reference evidence="2 3" key="1">
    <citation type="submission" date="2018-11" db="EMBL/GenBank/DDBJ databases">
        <title>The Potential of Streptomyces as Biocontrol Agents against the Tomato grey mould, Botrytis cinerea (Gray mold) Frontiers in Microbiology.</title>
        <authorList>
            <person name="Li D."/>
        </authorList>
    </citation>
    <scope>NUCLEOTIDE SEQUENCE [LARGE SCALE GENOMIC DNA]</scope>
    <source>
        <strain evidence="2 3">NEAU-LD23</strain>
    </source>
</reference>
<proteinExistence type="predicted"/>
<dbReference type="Proteomes" id="UP000275401">
    <property type="component" value="Unassembled WGS sequence"/>
</dbReference>
<protein>
    <submittedName>
        <fullName evidence="2">Uncharacterized protein</fullName>
    </submittedName>
</protein>
<gene>
    <name evidence="2" type="ORF">EEJ42_38585</name>
</gene>
<sequence length="77" mass="7416">DAEQSGPAPEAPAQDAAGSGREPGADDGRSGAAESDAPEQPDDAKPGTDKPRAAKPGTGEPGDDETTHPDGPPGGTA</sequence>
<feature type="non-terminal residue" evidence="2">
    <location>
        <position position="1"/>
    </location>
</feature>
<dbReference type="AlphaFoldDB" id="A0A3M8TSZ5"/>
<keyword evidence="3" id="KW-1185">Reference proteome</keyword>
<comment type="caution">
    <text evidence="2">The sequence shown here is derived from an EMBL/GenBank/DDBJ whole genome shotgun (WGS) entry which is preliminary data.</text>
</comment>
<feature type="region of interest" description="Disordered" evidence="1">
    <location>
        <begin position="1"/>
        <end position="77"/>
    </location>
</feature>
<organism evidence="2 3">
    <name type="scientific">Streptomyces botrytidirepellens</name>
    <dbReference type="NCBI Taxonomy" id="2486417"/>
    <lineage>
        <taxon>Bacteria</taxon>
        <taxon>Bacillati</taxon>
        <taxon>Actinomycetota</taxon>
        <taxon>Actinomycetes</taxon>
        <taxon>Kitasatosporales</taxon>
        <taxon>Streptomycetaceae</taxon>
        <taxon>Streptomyces</taxon>
    </lineage>
</organism>
<dbReference type="EMBL" id="RIBZ01000758">
    <property type="protein sequence ID" value="RNF94260.1"/>
    <property type="molecule type" value="Genomic_DNA"/>
</dbReference>
<evidence type="ECO:0000313" key="3">
    <source>
        <dbReference type="Proteomes" id="UP000275401"/>
    </source>
</evidence>
<accession>A0A3M8TSZ5</accession>